<comment type="similarity">
    <text evidence="3">Belongs to the SEC6 family.</text>
</comment>
<dbReference type="EMBL" id="ML987189">
    <property type="protein sequence ID" value="KAF2256906.1"/>
    <property type="molecule type" value="Genomic_DNA"/>
</dbReference>
<dbReference type="GO" id="GO:0006879">
    <property type="term" value="P:intracellular iron ion homeostasis"/>
    <property type="evidence" value="ECO:0007669"/>
    <property type="project" value="UniProtKB-KW"/>
</dbReference>
<evidence type="ECO:0000256" key="1">
    <source>
        <dbReference type="ARBA" id="ARBA00004173"/>
    </source>
</evidence>
<dbReference type="GO" id="GO:0016226">
    <property type="term" value="P:iron-sulfur cluster assembly"/>
    <property type="evidence" value="ECO:0007669"/>
    <property type="project" value="InterPro"/>
</dbReference>
<dbReference type="GO" id="GO:0004322">
    <property type="term" value="F:ferroxidase activity"/>
    <property type="evidence" value="ECO:0007669"/>
    <property type="project" value="UniProtKB-EC"/>
</dbReference>
<evidence type="ECO:0000256" key="10">
    <source>
        <dbReference type="ARBA" id="ARBA00023002"/>
    </source>
</evidence>
<keyword evidence="13" id="KW-0496">Mitochondrion</keyword>
<keyword evidence="5" id="KW-0409">Iron storage</keyword>
<dbReference type="AlphaFoldDB" id="A0A6A6J2Q0"/>
<dbReference type="RefSeq" id="XP_033691910.1">
    <property type="nucleotide sequence ID" value="XM_033826413.1"/>
</dbReference>
<proteinExistence type="inferred from homology"/>
<feature type="coiled-coil region" evidence="15">
    <location>
        <begin position="385"/>
        <end position="446"/>
    </location>
</feature>
<dbReference type="PANTHER" id="PTHR21292">
    <property type="entry name" value="EXOCYST COMPLEX COMPONENT SEC6-RELATED"/>
    <property type="match status" value="1"/>
</dbReference>
<feature type="compositionally biased region" description="Pro residues" evidence="16">
    <location>
        <begin position="1"/>
        <end position="10"/>
    </location>
</feature>
<gene>
    <name evidence="17" type="ORF">BU26DRAFT_499508</name>
</gene>
<dbReference type="SUPFAM" id="SSF55387">
    <property type="entry name" value="Frataxin/Nqo15-like"/>
    <property type="match status" value="1"/>
</dbReference>
<evidence type="ECO:0000256" key="12">
    <source>
        <dbReference type="ARBA" id="ARBA00023065"/>
    </source>
</evidence>
<dbReference type="Pfam" id="PF06046">
    <property type="entry name" value="Sec6"/>
    <property type="match status" value="1"/>
</dbReference>
<keyword evidence="15" id="KW-0175">Coiled coil</keyword>
<dbReference type="PROSITE" id="PS50810">
    <property type="entry name" value="FRATAXIN_2"/>
    <property type="match status" value="1"/>
</dbReference>
<sequence>MPESENPPPKQSESADQPTVPTDVPTSEFHERADAYLEELLNRLEEQQDKTPDLEVEYSAGVLEVKIPSRGHTYVLNKQPPNKQIWWSSPVSGPKRFDWVVSGESMHHKEGGGNGDWIYLRDGTSLTELNSYVRESRQRWRRLAAHRPSFLEGGPTETVSMSTVARMWSEGAYCIKYYPDHETTTRAARNVFSISHVGDGDLETVTAGTWVVVYLECFVVEAVLDLDLVVEVQLFVCHIACPVGSVTDGHAFTQPSPAPRRPTLDYGQTLPIDLCRSTMNDVESATVKLAELLRHPEDLDKIPALKAEFTRKKTAVDAQLRHGLREQLEVTQAGMNSITDGQRAVNLIKEEMMKIDKLCAEAQNMIQDFPHINLVAQTHKNFEQVETMKHDIDNFQRRLEDLEYLLGQDDEDPANQPNLLEIHYGLTQLREVRDKAIRQIKSSEDASTELIDNLALEAGVTVQDLFSRLDDVIEWFDKHIGEACINLIELVQAGNDGMVVRLALVIEEEEKSDRKARALQDAQREYKDLASRFKSIATGSTELRGYKEKFIKSIEFVCKASFEETNEKFIEDPDKLEKSFKWYFNNLNTVKLGMQALMPKKWKIFKTYCDIYHKHMHDWLVTLADDQGLGPPYLLAIINWVDKYYAKMQKLQVAEEELQPHVVDNRVPELVRTYRQIIIDAVVQWMDNMAATDRRQFADRDESALTQNADGYFQTNTLGDMWTMLAQQISVAASSDRTDVAEGVVESMFRALASRQRMWETMIETERARYAAPGSSPEGASPFQDWLISIANDQIICIDESDADGQTSFLGSFERDVTPLMSQTYIPTMTTQLDTLKSAYVDLATKCVQIWCQIIFYTDFRPILTDLFTANWYSQKTMSSITTTFSDYLNDYIPAVHQSLRDLLVIQLSDELLIHYLSAVRNKGAKFKRSDPFADKIKDDLLTVFEFFSRYDVGVEIKDQWRVVQSFLSLLTADKANVPFVYEKFKYAYWDVHIGWVEAVLRARDDFERSMLNAVKAKAAEVSIQPGAVETIMSRVK</sequence>
<dbReference type="GO" id="GO:0005739">
    <property type="term" value="C:mitochondrion"/>
    <property type="evidence" value="ECO:0007669"/>
    <property type="project" value="UniProtKB-SubCell"/>
</dbReference>
<dbReference type="Gene3D" id="1.10.357.70">
    <property type="entry name" value="Exocyst complex component Sec6, C-terminal domain"/>
    <property type="match status" value="1"/>
</dbReference>
<dbReference type="SMART" id="SM01219">
    <property type="entry name" value="Frataxin_Cyay"/>
    <property type="match status" value="1"/>
</dbReference>
<dbReference type="PROSITE" id="PS01344">
    <property type="entry name" value="FRATAXIN_1"/>
    <property type="match status" value="1"/>
</dbReference>
<dbReference type="InterPro" id="IPR002908">
    <property type="entry name" value="Frataxin/CyaY"/>
</dbReference>
<accession>A0A6A6J2Q0</accession>
<comment type="similarity">
    <text evidence="2">Belongs to the frataxin family.</text>
</comment>
<evidence type="ECO:0000256" key="2">
    <source>
        <dbReference type="ARBA" id="ARBA00008183"/>
    </source>
</evidence>
<dbReference type="GO" id="GO:0008199">
    <property type="term" value="F:ferric iron binding"/>
    <property type="evidence" value="ECO:0007669"/>
    <property type="project" value="InterPro"/>
</dbReference>
<dbReference type="GeneID" id="54579743"/>
<comment type="catalytic activity">
    <reaction evidence="14">
        <text>4 Fe(2+) + O2 + 4 H(+) = 4 Fe(3+) + 2 H2O</text>
        <dbReference type="Rhea" id="RHEA:11148"/>
        <dbReference type="ChEBI" id="CHEBI:15377"/>
        <dbReference type="ChEBI" id="CHEBI:15378"/>
        <dbReference type="ChEBI" id="CHEBI:15379"/>
        <dbReference type="ChEBI" id="CHEBI:29033"/>
        <dbReference type="ChEBI" id="CHEBI:29034"/>
        <dbReference type="EC" id="1.16.3.1"/>
    </reaction>
</comment>
<comment type="subcellular location">
    <subcellularLocation>
        <location evidence="1">Mitochondrion</location>
    </subcellularLocation>
</comment>
<evidence type="ECO:0000256" key="16">
    <source>
        <dbReference type="SAM" id="MobiDB-lite"/>
    </source>
</evidence>
<evidence type="ECO:0000256" key="7">
    <source>
        <dbReference type="ARBA" id="ARBA00022483"/>
    </source>
</evidence>
<dbReference type="EC" id="1.16.3.1" evidence="4"/>
<evidence type="ECO:0000313" key="18">
    <source>
        <dbReference type="Proteomes" id="UP000800094"/>
    </source>
</evidence>
<dbReference type="GO" id="GO:0006887">
    <property type="term" value="P:exocytosis"/>
    <property type="evidence" value="ECO:0007669"/>
    <property type="project" value="UniProtKB-KW"/>
</dbReference>
<evidence type="ECO:0000256" key="4">
    <source>
        <dbReference type="ARBA" id="ARBA00013107"/>
    </source>
</evidence>
<dbReference type="Proteomes" id="UP000800094">
    <property type="component" value="Unassembled WGS sequence"/>
</dbReference>
<keyword evidence="7" id="KW-0268">Exocytosis</keyword>
<dbReference type="Gene3D" id="1.10.357.50">
    <property type="match status" value="1"/>
</dbReference>
<keyword evidence="18" id="KW-1185">Reference proteome</keyword>
<evidence type="ECO:0000313" key="17">
    <source>
        <dbReference type="EMBL" id="KAF2256906.1"/>
    </source>
</evidence>
<dbReference type="InterPro" id="IPR036524">
    <property type="entry name" value="Frataxin/CyaY_sf"/>
</dbReference>
<feature type="region of interest" description="Disordered" evidence="16">
    <location>
        <begin position="1"/>
        <end position="30"/>
    </location>
</feature>
<dbReference type="GO" id="GO:0006826">
    <property type="term" value="P:iron ion transport"/>
    <property type="evidence" value="ECO:0007669"/>
    <property type="project" value="UniProtKB-KW"/>
</dbReference>
<evidence type="ECO:0000256" key="5">
    <source>
        <dbReference type="ARBA" id="ARBA00022434"/>
    </source>
</evidence>
<keyword evidence="10" id="KW-0560">Oxidoreductase</keyword>
<dbReference type="GO" id="GO:0000145">
    <property type="term" value="C:exocyst"/>
    <property type="evidence" value="ECO:0007669"/>
    <property type="project" value="InterPro"/>
</dbReference>
<dbReference type="NCBIfam" id="TIGR03422">
    <property type="entry name" value="mito_frataxin"/>
    <property type="match status" value="1"/>
</dbReference>
<dbReference type="PANTHER" id="PTHR21292:SF1">
    <property type="entry name" value="EXOCYST COMPLEX COMPONENT 3"/>
    <property type="match status" value="1"/>
</dbReference>
<evidence type="ECO:0000256" key="8">
    <source>
        <dbReference type="ARBA" id="ARBA00022496"/>
    </source>
</evidence>
<organism evidence="17 18">
    <name type="scientific">Trematosphaeria pertusa</name>
    <dbReference type="NCBI Taxonomy" id="390896"/>
    <lineage>
        <taxon>Eukaryota</taxon>
        <taxon>Fungi</taxon>
        <taxon>Dikarya</taxon>
        <taxon>Ascomycota</taxon>
        <taxon>Pezizomycotina</taxon>
        <taxon>Dothideomycetes</taxon>
        <taxon>Pleosporomycetidae</taxon>
        <taxon>Pleosporales</taxon>
        <taxon>Massarineae</taxon>
        <taxon>Trematosphaeriaceae</taxon>
        <taxon>Trematosphaeria</taxon>
    </lineage>
</organism>
<dbReference type="OrthoDB" id="190098at2759"/>
<evidence type="ECO:0000256" key="15">
    <source>
        <dbReference type="SAM" id="Coils"/>
    </source>
</evidence>
<feature type="coiled-coil region" evidence="15">
    <location>
        <begin position="30"/>
        <end position="57"/>
    </location>
</feature>
<dbReference type="Gene3D" id="3.30.920.10">
    <property type="entry name" value="Frataxin/CyaY"/>
    <property type="match status" value="1"/>
</dbReference>
<dbReference type="InterPro" id="IPR010326">
    <property type="entry name" value="EXOC3/Sec6"/>
</dbReference>
<keyword evidence="9" id="KW-0809">Transit peptide</keyword>
<feature type="coiled-coil region" evidence="15">
    <location>
        <begin position="505"/>
        <end position="532"/>
    </location>
</feature>
<name>A0A6A6J2Q0_9PLEO</name>
<dbReference type="InterPro" id="IPR017789">
    <property type="entry name" value="Frataxin"/>
</dbReference>
<keyword evidence="12" id="KW-0406">Ion transport</keyword>
<dbReference type="InterPro" id="IPR020895">
    <property type="entry name" value="Frataxin_CS"/>
</dbReference>
<dbReference type="Pfam" id="PF01491">
    <property type="entry name" value="Frataxin_Cyay"/>
    <property type="match status" value="1"/>
</dbReference>
<protein>
    <recommendedName>
        <fullName evidence="4">ferroxidase</fullName>
        <ecNumber evidence="4">1.16.3.1</ecNumber>
    </recommendedName>
</protein>
<evidence type="ECO:0000256" key="9">
    <source>
        <dbReference type="ARBA" id="ARBA00022946"/>
    </source>
</evidence>
<dbReference type="InterPro" id="IPR042532">
    <property type="entry name" value="EXOC3/Sec6_C"/>
</dbReference>
<dbReference type="GO" id="GO:0051601">
    <property type="term" value="P:exocyst localization"/>
    <property type="evidence" value="ECO:0007669"/>
    <property type="project" value="TreeGrafter"/>
</dbReference>
<keyword evidence="11" id="KW-0408">Iron</keyword>
<evidence type="ECO:0000256" key="11">
    <source>
        <dbReference type="ARBA" id="ARBA00023004"/>
    </source>
</evidence>
<evidence type="ECO:0000256" key="13">
    <source>
        <dbReference type="ARBA" id="ARBA00023128"/>
    </source>
</evidence>
<evidence type="ECO:0000256" key="3">
    <source>
        <dbReference type="ARBA" id="ARBA00009447"/>
    </source>
</evidence>
<evidence type="ECO:0000256" key="14">
    <source>
        <dbReference type="ARBA" id="ARBA00047990"/>
    </source>
</evidence>
<dbReference type="FunFam" id="1.10.357.70:FF:000005">
    <property type="entry name" value="Exocyst complex component Sec6"/>
    <property type="match status" value="1"/>
</dbReference>
<keyword evidence="8" id="KW-0410">Iron transport</keyword>
<evidence type="ECO:0000256" key="6">
    <source>
        <dbReference type="ARBA" id="ARBA00022448"/>
    </source>
</evidence>
<reference evidence="17" key="1">
    <citation type="journal article" date="2020" name="Stud. Mycol.">
        <title>101 Dothideomycetes genomes: a test case for predicting lifestyles and emergence of pathogens.</title>
        <authorList>
            <person name="Haridas S."/>
            <person name="Albert R."/>
            <person name="Binder M."/>
            <person name="Bloem J."/>
            <person name="Labutti K."/>
            <person name="Salamov A."/>
            <person name="Andreopoulos B."/>
            <person name="Baker S."/>
            <person name="Barry K."/>
            <person name="Bills G."/>
            <person name="Bluhm B."/>
            <person name="Cannon C."/>
            <person name="Castanera R."/>
            <person name="Culley D."/>
            <person name="Daum C."/>
            <person name="Ezra D."/>
            <person name="Gonzalez J."/>
            <person name="Henrissat B."/>
            <person name="Kuo A."/>
            <person name="Liang C."/>
            <person name="Lipzen A."/>
            <person name="Lutzoni F."/>
            <person name="Magnuson J."/>
            <person name="Mondo S."/>
            <person name="Nolan M."/>
            <person name="Ohm R."/>
            <person name="Pangilinan J."/>
            <person name="Park H.-J."/>
            <person name="Ramirez L."/>
            <person name="Alfaro M."/>
            <person name="Sun H."/>
            <person name="Tritt A."/>
            <person name="Yoshinaga Y."/>
            <person name="Zwiers L.-H."/>
            <person name="Turgeon B."/>
            <person name="Goodwin S."/>
            <person name="Spatafora J."/>
            <person name="Crous P."/>
            <person name="Grigoriev I."/>
        </authorList>
    </citation>
    <scope>NUCLEOTIDE SEQUENCE</scope>
    <source>
        <strain evidence="17">CBS 122368</strain>
    </source>
</reference>
<feature type="compositionally biased region" description="Polar residues" evidence="16">
    <location>
        <begin position="11"/>
        <end position="20"/>
    </location>
</feature>
<keyword evidence="6" id="KW-0813">Transport</keyword>
<dbReference type="GO" id="GO:0000149">
    <property type="term" value="F:SNARE binding"/>
    <property type="evidence" value="ECO:0007669"/>
    <property type="project" value="TreeGrafter"/>
</dbReference>
<dbReference type="FunFam" id="3.30.920.10:FF:000004">
    <property type="entry name" value="Mitochondrial chaperone Frataxin"/>
    <property type="match status" value="1"/>
</dbReference>